<dbReference type="InterPro" id="IPR004358">
    <property type="entry name" value="Sig_transdc_His_kin-like_C"/>
</dbReference>
<feature type="domain" description="Histidine kinase" evidence="7">
    <location>
        <begin position="262"/>
        <end position="511"/>
    </location>
</feature>
<keyword evidence="9" id="KW-0808">Transferase</keyword>
<evidence type="ECO:0000256" key="5">
    <source>
        <dbReference type="SAM" id="Coils"/>
    </source>
</evidence>
<evidence type="ECO:0000259" key="7">
    <source>
        <dbReference type="PROSITE" id="PS50109"/>
    </source>
</evidence>
<dbReference type="PANTHER" id="PTHR43065:SF50">
    <property type="entry name" value="HISTIDINE KINASE"/>
    <property type="match status" value="1"/>
</dbReference>
<protein>
    <recommendedName>
        <fullName evidence="2">histidine kinase</fullName>
        <ecNumber evidence="2">2.7.13.3</ecNumber>
    </recommendedName>
</protein>
<dbReference type="SMART" id="SM00387">
    <property type="entry name" value="HATPase_c"/>
    <property type="match status" value="1"/>
</dbReference>
<evidence type="ECO:0000256" key="3">
    <source>
        <dbReference type="ARBA" id="ARBA00022553"/>
    </source>
</evidence>
<comment type="catalytic activity">
    <reaction evidence="1">
        <text>ATP + protein L-histidine = ADP + protein N-phospho-L-histidine.</text>
        <dbReference type="EC" id="2.7.13.3"/>
    </reaction>
</comment>
<dbReference type="InterPro" id="IPR036890">
    <property type="entry name" value="HATPase_C_sf"/>
</dbReference>
<feature type="region of interest" description="Disordered" evidence="6">
    <location>
        <begin position="51"/>
        <end position="96"/>
    </location>
</feature>
<evidence type="ECO:0000256" key="2">
    <source>
        <dbReference type="ARBA" id="ARBA00012438"/>
    </source>
</evidence>
<evidence type="ECO:0000256" key="4">
    <source>
        <dbReference type="PROSITE-ProRule" id="PRU00169"/>
    </source>
</evidence>
<dbReference type="SMART" id="SM00388">
    <property type="entry name" value="HisKA"/>
    <property type="match status" value="1"/>
</dbReference>
<dbReference type="AlphaFoldDB" id="A0A370DAE0"/>
<dbReference type="InterPro" id="IPR011006">
    <property type="entry name" value="CheY-like_superfamily"/>
</dbReference>
<proteinExistence type="predicted"/>
<dbReference type="EMBL" id="QFXD01000324">
    <property type="protein sequence ID" value="RDH81851.1"/>
    <property type="molecule type" value="Genomic_DNA"/>
</dbReference>
<evidence type="ECO:0000313" key="9">
    <source>
        <dbReference type="EMBL" id="RDH81851.1"/>
    </source>
</evidence>
<dbReference type="SUPFAM" id="SSF55874">
    <property type="entry name" value="ATPase domain of HSP90 chaperone/DNA topoisomerase II/histidine kinase"/>
    <property type="match status" value="2"/>
</dbReference>
<dbReference type="EC" id="2.7.13.3" evidence="2"/>
<dbReference type="PRINTS" id="PR00344">
    <property type="entry name" value="BCTRLSENSOR"/>
</dbReference>
<dbReference type="Proteomes" id="UP000255508">
    <property type="component" value="Unassembled WGS sequence"/>
</dbReference>
<evidence type="ECO:0000256" key="6">
    <source>
        <dbReference type="SAM" id="MobiDB-lite"/>
    </source>
</evidence>
<dbReference type="SMART" id="SM00448">
    <property type="entry name" value="REC"/>
    <property type="match status" value="1"/>
</dbReference>
<dbReference type="InterPro" id="IPR036097">
    <property type="entry name" value="HisK_dim/P_sf"/>
</dbReference>
<name>A0A370DAE0_9GAMM</name>
<reference evidence="9 10" key="1">
    <citation type="journal article" date="2018" name="ISME J.">
        <title>Endosymbiont genomes yield clues of tubeworm success.</title>
        <authorList>
            <person name="Li Y."/>
            <person name="Liles M.R."/>
            <person name="Halanych K.M."/>
        </authorList>
    </citation>
    <scope>NUCLEOTIDE SEQUENCE [LARGE SCALE GENOMIC DNA]</scope>
    <source>
        <strain evidence="9">A1422</strain>
    </source>
</reference>
<dbReference type="InterPro" id="IPR005467">
    <property type="entry name" value="His_kinase_dom"/>
</dbReference>
<dbReference type="Pfam" id="PF02518">
    <property type="entry name" value="HATPase_c"/>
    <property type="match status" value="1"/>
</dbReference>
<organism evidence="9 10">
    <name type="scientific">endosymbiont of Lamellibrachia luymesi</name>
    <dbReference type="NCBI Taxonomy" id="2200907"/>
    <lineage>
        <taxon>Bacteria</taxon>
        <taxon>Pseudomonadati</taxon>
        <taxon>Pseudomonadota</taxon>
        <taxon>Gammaproteobacteria</taxon>
        <taxon>sulfur-oxidizing symbionts</taxon>
    </lineage>
</organism>
<dbReference type="CDD" id="cd00082">
    <property type="entry name" value="HisKA"/>
    <property type="match status" value="1"/>
</dbReference>
<keyword evidence="3 4" id="KW-0597">Phosphoprotein</keyword>
<dbReference type="PROSITE" id="PS50110">
    <property type="entry name" value="RESPONSE_REGULATORY"/>
    <property type="match status" value="1"/>
</dbReference>
<dbReference type="SUPFAM" id="SSF52172">
    <property type="entry name" value="CheY-like"/>
    <property type="match status" value="1"/>
</dbReference>
<dbReference type="InterPro" id="IPR003661">
    <property type="entry name" value="HisK_dim/P_dom"/>
</dbReference>
<gene>
    <name evidence="9" type="ORF">DIZ79_18240</name>
</gene>
<dbReference type="Gene3D" id="3.40.50.2300">
    <property type="match status" value="1"/>
</dbReference>
<feature type="modified residue" description="4-aspartylphosphate" evidence="4">
    <location>
        <position position="146"/>
    </location>
</feature>
<dbReference type="Pfam" id="PF00072">
    <property type="entry name" value="Response_reg"/>
    <property type="match status" value="1"/>
</dbReference>
<dbReference type="Gene3D" id="1.10.287.130">
    <property type="match status" value="1"/>
</dbReference>
<keyword evidence="5" id="KW-0175">Coiled coil</keyword>
<comment type="caution">
    <text evidence="9">The sequence shown here is derived from an EMBL/GenBank/DDBJ whole genome shotgun (WGS) entry which is preliminary data.</text>
</comment>
<dbReference type="InterPro" id="IPR003594">
    <property type="entry name" value="HATPase_dom"/>
</dbReference>
<sequence length="513" mass="56959">MALTVKQRIKQLNGRILLNSIPGTGSRFTLILPQTGAASVDDLAAEWLANHQESSWPSQQPTAEKTTRETAPPPVNKTAEQIRTPTEKPPQQEDSRATILVVDDDRANRMVANASLRKQYTILEAESGMQCLNQLETEPVDLVLLDLMMPDMSGFEVLEEMKAHPERRYPPVIVLSALMDSKTISHTLQLGAVDYLTKPFNREEILARVHSQIILAQRELHLEYKVQQRTKQLQESNQRLEETFQQLLQSEKMASIGQLAAGVAHEINNPVGFIHSNLSTLSEYLDAIGTLLGNYKDLGQAVSETDTQKVQLLLEQINALRAEEDIDFILEDIPGLVADTREGTERVKSIVQGMKAFSRADDGEMAEADINAGIEATLKVVWNELKYKTEVHKSLGALPKTFCNLNQLNQAFTNLLVNAAHAIEEHGDIDIRTQQVGDEIIIEIADTGSGIESKHLQSLFDPFFTTKPVGQGTGLGLYLSYEIIQKHRGSIDVQSEVGKGTRFTIRLPIVSAN</sequence>
<feature type="compositionally biased region" description="Polar residues" evidence="6">
    <location>
        <begin position="51"/>
        <end position="64"/>
    </location>
</feature>
<keyword evidence="9" id="KW-0418">Kinase</keyword>
<dbReference type="PROSITE" id="PS50109">
    <property type="entry name" value="HIS_KIN"/>
    <property type="match status" value="1"/>
</dbReference>
<dbReference type="SUPFAM" id="SSF47384">
    <property type="entry name" value="Homodimeric domain of signal transducing histidine kinase"/>
    <property type="match status" value="1"/>
</dbReference>
<evidence type="ECO:0000259" key="8">
    <source>
        <dbReference type="PROSITE" id="PS50110"/>
    </source>
</evidence>
<dbReference type="Gene3D" id="3.30.565.10">
    <property type="entry name" value="Histidine kinase-like ATPase, C-terminal domain"/>
    <property type="match status" value="1"/>
</dbReference>
<dbReference type="GO" id="GO:0000155">
    <property type="term" value="F:phosphorelay sensor kinase activity"/>
    <property type="evidence" value="ECO:0007669"/>
    <property type="project" value="InterPro"/>
</dbReference>
<accession>A0A370DAE0</accession>
<evidence type="ECO:0000256" key="1">
    <source>
        <dbReference type="ARBA" id="ARBA00000085"/>
    </source>
</evidence>
<feature type="domain" description="Response regulatory" evidence="8">
    <location>
        <begin position="98"/>
        <end position="213"/>
    </location>
</feature>
<evidence type="ECO:0000313" key="10">
    <source>
        <dbReference type="Proteomes" id="UP000255508"/>
    </source>
</evidence>
<dbReference type="InterPro" id="IPR001789">
    <property type="entry name" value="Sig_transdc_resp-reg_receiver"/>
</dbReference>
<feature type="coiled-coil region" evidence="5">
    <location>
        <begin position="226"/>
        <end position="253"/>
    </location>
</feature>
<dbReference type="PANTHER" id="PTHR43065">
    <property type="entry name" value="SENSOR HISTIDINE KINASE"/>
    <property type="match status" value="1"/>
</dbReference>